<proteinExistence type="predicted"/>
<dbReference type="RefSeq" id="WP_013780751.1">
    <property type="nucleotide sequence ID" value="NC_015520.1"/>
</dbReference>
<name>F4A388_MAHA5</name>
<gene>
    <name evidence="2" type="ordered locus">Mahau_1124</name>
</gene>
<dbReference type="AlphaFoldDB" id="F4A388"/>
<keyword evidence="3" id="KW-1185">Reference proteome</keyword>
<reference evidence="2 3" key="2">
    <citation type="journal article" date="2011" name="Stand. Genomic Sci.">
        <title>Complete genome sequence of Mahella australiensis type strain (50-1 BON).</title>
        <authorList>
            <person name="Sikorski J."/>
            <person name="Teshima H."/>
            <person name="Nolan M."/>
            <person name="Lucas S."/>
            <person name="Hammon N."/>
            <person name="Deshpande S."/>
            <person name="Cheng J.F."/>
            <person name="Pitluck S."/>
            <person name="Liolios K."/>
            <person name="Pagani I."/>
            <person name="Ivanova N."/>
            <person name="Huntemann M."/>
            <person name="Mavromatis K."/>
            <person name="Ovchinikova G."/>
            <person name="Pati A."/>
            <person name="Tapia R."/>
            <person name="Han C."/>
            <person name="Goodwin L."/>
            <person name="Chen A."/>
            <person name="Palaniappan K."/>
            <person name="Land M."/>
            <person name="Hauser L."/>
            <person name="Ngatchou-Djao O.D."/>
            <person name="Rohde M."/>
            <person name="Pukall R."/>
            <person name="Spring S."/>
            <person name="Abt B."/>
            <person name="Goker M."/>
            <person name="Detter J.C."/>
            <person name="Woyke T."/>
            <person name="Bristow J."/>
            <person name="Markowitz V."/>
            <person name="Hugenholtz P."/>
            <person name="Eisen J.A."/>
            <person name="Kyrpides N.C."/>
            <person name="Klenk H.P."/>
            <person name="Lapidus A."/>
        </authorList>
    </citation>
    <scope>NUCLEOTIDE SEQUENCE [LARGE SCALE GENOMIC DNA]</scope>
    <source>
        <strain evidence="3">DSM 15567 / CIP 107919 / 50-1 BON</strain>
    </source>
</reference>
<dbReference type="EMBL" id="CP002360">
    <property type="protein sequence ID" value="AEE96321.1"/>
    <property type="molecule type" value="Genomic_DNA"/>
</dbReference>
<dbReference type="KEGG" id="mas:Mahau_1124"/>
<dbReference type="HOGENOM" id="CLU_632675_0_0_9"/>
<dbReference type="OrthoDB" id="2588291at2"/>
<accession>F4A388</accession>
<protein>
    <recommendedName>
        <fullName evidence="1">DUF7305 domain-containing protein</fullName>
    </recommendedName>
</protein>
<dbReference type="InterPro" id="IPR055729">
    <property type="entry name" value="DUF7305"/>
</dbReference>
<sequence>MRRRGSKGSALMLTVMMSLILLTLTAGMSFYAVAEVKQTALQQKKMQAHYIARSGAELAVKWLTFMSSDQASDFADLSFPVYSAETPFGDGSFLITIENDTDTLTVISRGRVRDTSGFVEDTVVAVVEKVEASTSVPIEYAIFGKNKITASGGGNITGDIAINSGKNGAISFSGNPSLQNCTIHIPEGANPNVVINKPHWYILPPVKSDVPPDKIYPLPQPPTAPSFPIFPTDLPDKGDIVLYWALTTLTVQGNALYNKVEIPYNGCVLTVNAPSDTVIHIRKLNISSDGKIQINGNGKVALYIDNYTGSGGFFITSQHPENVTVYWKSDFNLAAAATIGGDVHAERNISISGGASINGDIYMGGSSVNISGNAHISGAIHSGNASVALSGGAEVAGDIYTSGPNVDLSGGIKIGGSIYGGNTDIIFSGSATVERNIVTAGDTVNMSGGTDIVNGVLYAPAATVVMSGGANINGALIADTINMSGGPSITYNKDAVQDDPINVGNSTVTFEMGYWK</sequence>
<evidence type="ECO:0000259" key="1">
    <source>
        <dbReference type="Pfam" id="PF23981"/>
    </source>
</evidence>
<dbReference type="Pfam" id="PF23981">
    <property type="entry name" value="DUF7305"/>
    <property type="match status" value="1"/>
</dbReference>
<dbReference type="Proteomes" id="UP000008457">
    <property type="component" value="Chromosome"/>
</dbReference>
<organism evidence="2 3">
    <name type="scientific">Mahella australiensis (strain DSM 15567 / CIP 107919 / 50-1 BON)</name>
    <dbReference type="NCBI Taxonomy" id="697281"/>
    <lineage>
        <taxon>Bacteria</taxon>
        <taxon>Bacillati</taxon>
        <taxon>Bacillota</taxon>
        <taxon>Clostridia</taxon>
        <taxon>Thermoanaerobacterales</taxon>
        <taxon>Thermoanaerobacterales Family IV. Incertae Sedis</taxon>
        <taxon>Mahella</taxon>
    </lineage>
</organism>
<feature type="domain" description="DUF7305" evidence="1">
    <location>
        <begin position="436"/>
        <end position="493"/>
    </location>
</feature>
<dbReference type="eggNOG" id="COG3156">
    <property type="taxonomic scope" value="Bacteria"/>
</dbReference>
<dbReference type="STRING" id="697281.Mahau_1124"/>
<evidence type="ECO:0000313" key="3">
    <source>
        <dbReference type="Proteomes" id="UP000008457"/>
    </source>
</evidence>
<reference evidence="3" key="1">
    <citation type="submission" date="2010-11" db="EMBL/GenBank/DDBJ databases">
        <title>The complete genome of Mahella australiensis DSM 15567.</title>
        <authorList>
            <consortium name="US DOE Joint Genome Institute (JGI-PGF)"/>
            <person name="Lucas S."/>
            <person name="Copeland A."/>
            <person name="Lapidus A."/>
            <person name="Bruce D."/>
            <person name="Goodwin L."/>
            <person name="Pitluck S."/>
            <person name="Kyrpides N."/>
            <person name="Mavromatis K."/>
            <person name="Pagani I."/>
            <person name="Ivanova N."/>
            <person name="Teshima H."/>
            <person name="Brettin T."/>
            <person name="Detter J.C."/>
            <person name="Han C."/>
            <person name="Tapia R."/>
            <person name="Land M."/>
            <person name="Hauser L."/>
            <person name="Markowitz V."/>
            <person name="Cheng J.-F."/>
            <person name="Hugenholtz P."/>
            <person name="Woyke T."/>
            <person name="Wu D."/>
            <person name="Spring S."/>
            <person name="Pukall R."/>
            <person name="Steenblock K."/>
            <person name="Schneider S."/>
            <person name="Klenk H.-P."/>
            <person name="Eisen J.A."/>
        </authorList>
    </citation>
    <scope>NUCLEOTIDE SEQUENCE [LARGE SCALE GENOMIC DNA]</scope>
    <source>
        <strain evidence="3">DSM 15567 / CIP 107919 / 50-1 BON</strain>
    </source>
</reference>
<evidence type="ECO:0000313" key="2">
    <source>
        <dbReference type="EMBL" id="AEE96321.1"/>
    </source>
</evidence>